<dbReference type="Proteomes" id="UP000773850">
    <property type="component" value="Unassembled WGS sequence"/>
</dbReference>
<reference evidence="1 4" key="2">
    <citation type="submission" date="2016-03" db="EMBL/GenBank/DDBJ databases">
        <title>Spore heat resistance.</title>
        <authorList>
            <person name="Boekhorst J."/>
            <person name="Berendsen E.M."/>
            <person name="Wells-Bennik M.H."/>
            <person name="Kuipers O.P."/>
        </authorList>
    </citation>
    <scope>NUCLEOTIDE SEQUENCE [LARGE SCALE GENOMIC DNA]</scope>
    <source>
        <strain evidence="1 4">GS8</strain>
    </source>
</reference>
<sequence>MNICRLHGEELQKSQSNTFEDYFNRSEVTYRDGGEERTLSVLYLRHFEAALLDWLPYESDPLFTANGRDIRLRDIIAFVCLWKNPAYRKRKRVYIHDEEELRRYFAALDTEALEALVGEWAKPAHAACQSARRSETKAVCSVLGGAGKTAIRARKSGSFGRTAFFLMDYCVRGLVGSQAGAFTSPVVSASFCK</sequence>
<evidence type="ECO:0000313" key="2">
    <source>
        <dbReference type="EMBL" id="KYD19546.1"/>
    </source>
</evidence>
<dbReference type="Proteomes" id="UP000075424">
    <property type="component" value="Unassembled WGS sequence"/>
</dbReference>
<evidence type="ECO:0000313" key="3">
    <source>
        <dbReference type="Proteomes" id="UP000075424"/>
    </source>
</evidence>
<organism evidence="2 3">
    <name type="scientific">Geobacillus stearothermophilus</name>
    <name type="common">Bacillus stearothermophilus</name>
    <dbReference type="NCBI Taxonomy" id="1422"/>
    <lineage>
        <taxon>Bacteria</taxon>
        <taxon>Bacillati</taxon>
        <taxon>Bacillota</taxon>
        <taxon>Bacilli</taxon>
        <taxon>Bacillales</taxon>
        <taxon>Anoxybacillaceae</taxon>
        <taxon>Geobacillus</taxon>
    </lineage>
</organism>
<evidence type="ECO:0000313" key="1">
    <source>
        <dbReference type="EMBL" id="KAF6509836.1"/>
    </source>
</evidence>
<reference evidence="2 3" key="1">
    <citation type="submission" date="2016-01" db="EMBL/GenBank/DDBJ databases">
        <title>Draft Genome Sequences of Seven Thermophilic Sporeformers Isolated from Foods.</title>
        <authorList>
            <person name="Berendsen E.M."/>
            <person name="Wells-Bennik M.H."/>
            <person name="Krawcyk A.O."/>
            <person name="De Jong A."/>
            <person name="Holsappel S."/>
            <person name="Eijlander R.T."/>
            <person name="Kuipers O.P."/>
        </authorList>
    </citation>
    <scope>NUCLEOTIDE SEQUENCE [LARGE SCALE GENOMIC DNA]</scope>
    <source>
        <strain evidence="2 3">B4109</strain>
    </source>
</reference>
<keyword evidence="4" id="KW-1185">Reference proteome</keyword>
<evidence type="ECO:0000313" key="4">
    <source>
        <dbReference type="Proteomes" id="UP000773850"/>
    </source>
</evidence>
<comment type="caution">
    <text evidence="2">The sequence shown here is derived from an EMBL/GenBank/DDBJ whole genome shotgun (WGS) entry which is preliminary data.</text>
</comment>
<dbReference type="EMBL" id="LUCS01000028">
    <property type="protein sequence ID" value="KAF6509836.1"/>
    <property type="molecule type" value="Genomic_DNA"/>
</dbReference>
<dbReference type="AlphaFoldDB" id="A0A150M590"/>
<protein>
    <submittedName>
        <fullName evidence="2">Uncharacterized protein</fullName>
    </submittedName>
</protein>
<gene>
    <name evidence="2" type="ORF">B4109_1853</name>
    <name evidence="1" type="ORF">GS8_1993</name>
</gene>
<accession>A0A150M590</accession>
<dbReference type="EMBL" id="LQYV01000154">
    <property type="protein sequence ID" value="KYD19546.1"/>
    <property type="molecule type" value="Genomic_DNA"/>
</dbReference>
<dbReference type="PATRIC" id="fig|1422.18.peg.2429"/>
<proteinExistence type="predicted"/>
<name>A0A150M590_GEOSE</name>